<name>A0ABM1TJZ0_LIMPO</name>
<reference evidence="3" key="1">
    <citation type="submission" date="2025-08" db="UniProtKB">
        <authorList>
            <consortium name="RefSeq"/>
        </authorList>
    </citation>
    <scope>IDENTIFICATION</scope>
    <source>
        <tissue evidence="3">Muscle</tissue>
    </source>
</reference>
<proteinExistence type="predicted"/>
<sequence length="597" mass="68049">MPCGQNTKEILFVSVYVCDCNKLCSDSLTSVTIECPQNDTASGIADVANGLQVEISKRNFQRSLALAGVIMKTFKWGQHISSLELSKRQAYLLCSKAAINTLEYYSRSLFRVPYLINEVFDVLNDVMNIFSSATMSCRIKASLHRLITVMIELLEEKQCRKKSPFVEFWRAWAGTGVFTRPGHADCYSLSERKIEILLNVYELLTIEMVSYESCNNLANIRDNSEALFKLMLTSVDTDYHSNLMLSTSTASTTIYTARVYTSVLNNELFKIHIRLLRPGHYYALTELKTCINSWLCGKEVTCHLHRFNVFIHTFSSSTFPKKSDLKKASLDLVLSPIVHLKMWTSDNNLESELNNRSIKILFQSLTRVKKVDTLQCVTWNINLWEATPCLNVKLINGNIECNCPIMKYIGVFRTSEKKNEPSTVELNSRVLKDLITEAVQVTLGFNATIKEEAPEIESHIRYQLASILEVEESRIMNLVLISDLKVVTFVIKLEHSSRVLSRLEDLVRNKELRLVDQDGNLVEVVPHLFFVKNVFLPSLSENKTKYGTIIYILVALLLVVSFLICNIITLKKKMKRCKRIGVRSIPTETNSVFTRHA</sequence>
<dbReference type="Proteomes" id="UP000694941">
    <property type="component" value="Unplaced"/>
</dbReference>
<keyword evidence="1" id="KW-1133">Transmembrane helix</keyword>
<feature type="transmembrane region" description="Helical" evidence="1">
    <location>
        <begin position="549"/>
        <end position="570"/>
    </location>
</feature>
<keyword evidence="1" id="KW-0812">Transmembrane</keyword>
<evidence type="ECO:0000256" key="1">
    <source>
        <dbReference type="SAM" id="Phobius"/>
    </source>
</evidence>
<dbReference type="RefSeq" id="XP_022256196.1">
    <property type="nucleotide sequence ID" value="XM_022400488.1"/>
</dbReference>
<organism evidence="2 3">
    <name type="scientific">Limulus polyphemus</name>
    <name type="common">Atlantic horseshoe crab</name>
    <dbReference type="NCBI Taxonomy" id="6850"/>
    <lineage>
        <taxon>Eukaryota</taxon>
        <taxon>Metazoa</taxon>
        <taxon>Ecdysozoa</taxon>
        <taxon>Arthropoda</taxon>
        <taxon>Chelicerata</taxon>
        <taxon>Merostomata</taxon>
        <taxon>Xiphosura</taxon>
        <taxon>Limulidae</taxon>
        <taxon>Limulus</taxon>
    </lineage>
</organism>
<accession>A0ABM1TJZ0</accession>
<evidence type="ECO:0000313" key="2">
    <source>
        <dbReference type="Proteomes" id="UP000694941"/>
    </source>
</evidence>
<dbReference type="GeneID" id="111088986"/>
<evidence type="ECO:0000313" key="3">
    <source>
        <dbReference type="RefSeq" id="XP_022256196.1"/>
    </source>
</evidence>
<protein>
    <submittedName>
        <fullName evidence="3">Uncharacterized protein LOC111088986</fullName>
    </submittedName>
</protein>
<gene>
    <name evidence="3" type="primary">LOC111088986</name>
</gene>
<keyword evidence="1" id="KW-0472">Membrane</keyword>
<keyword evidence="2" id="KW-1185">Reference proteome</keyword>